<keyword evidence="3 6" id="KW-0378">Hydrolase</keyword>
<evidence type="ECO:0000313" key="11">
    <source>
        <dbReference type="Proteomes" id="UP000199379"/>
    </source>
</evidence>
<keyword evidence="5 6" id="KW-0482">Metalloprotease</keyword>
<protein>
    <submittedName>
        <fullName evidence="10">Peptidase family M48</fullName>
    </submittedName>
</protein>
<keyword evidence="1 6" id="KW-0645">Protease</keyword>
<dbReference type="CDD" id="cd07324">
    <property type="entry name" value="M48C_Oma1-like"/>
    <property type="match status" value="1"/>
</dbReference>
<organism evidence="10 11">
    <name type="scientific">Cribrihabitans marinus</name>
    <dbReference type="NCBI Taxonomy" id="1227549"/>
    <lineage>
        <taxon>Bacteria</taxon>
        <taxon>Pseudomonadati</taxon>
        <taxon>Pseudomonadota</taxon>
        <taxon>Alphaproteobacteria</taxon>
        <taxon>Rhodobacterales</taxon>
        <taxon>Paracoccaceae</taxon>
        <taxon>Cribrihabitans</taxon>
    </lineage>
</organism>
<evidence type="ECO:0000256" key="1">
    <source>
        <dbReference type="ARBA" id="ARBA00022670"/>
    </source>
</evidence>
<dbReference type="STRING" id="1227549.SAMN05444007_102164"/>
<feature type="chain" id="PRO_5011628221" evidence="8">
    <location>
        <begin position="21"/>
        <end position="236"/>
    </location>
</feature>
<dbReference type="GO" id="GO:0004222">
    <property type="term" value="F:metalloendopeptidase activity"/>
    <property type="evidence" value="ECO:0007669"/>
    <property type="project" value="InterPro"/>
</dbReference>
<feature type="signal peptide" evidence="8">
    <location>
        <begin position="1"/>
        <end position="20"/>
    </location>
</feature>
<dbReference type="GO" id="GO:0016020">
    <property type="term" value="C:membrane"/>
    <property type="evidence" value="ECO:0007669"/>
    <property type="project" value="TreeGrafter"/>
</dbReference>
<feature type="domain" description="Peptidase M48" evidence="9">
    <location>
        <begin position="74"/>
        <end position="228"/>
    </location>
</feature>
<gene>
    <name evidence="10" type="ORF">SAMN05444007_102164</name>
</gene>
<evidence type="ECO:0000259" key="9">
    <source>
        <dbReference type="Pfam" id="PF01435"/>
    </source>
</evidence>
<dbReference type="GO" id="GO:0051603">
    <property type="term" value="P:proteolysis involved in protein catabolic process"/>
    <property type="evidence" value="ECO:0007669"/>
    <property type="project" value="TreeGrafter"/>
</dbReference>
<dbReference type="EMBL" id="FNYD01000002">
    <property type="protein sequence ID" value="SEI70216.1"/>
    <property type="molecule type" value="Genomic_DNA"/>
</dbReference>
<keyword evidence="2" id="KW-0479">Metal-binding</keyword>
<accession>A0A1H6STL1</accession>
<dbReference type="Proteomes" id="UP000199379">
    <property type="component" value="Unassembled WGS sequence"/>
</dbReference>
<dbReference type="RefSeq" id="WP_092362512.1">
    <property type="nucleotide sequence ID" value="NZ_BMGV01000002.1"/>
</dbReference>
<dbReference type="PANTHER" id="PTHR22726:SF1">
    <property type="entry name" value="METALLOENDOPEPTIDASE OMA1, MITOCHONDRIAL"/>
    <property type="match status" value="1"/>
</dbReference>
<evidence type="ECO:0000256" key="2">
    <source>
        <dbReference type="ARBA" id="ARBA00022723"/>
    </source>
</evidence>
<dbReference type="PANTHER" id="PTHR22726">
    <property type="entry name" value="METALLOENDOPEPTIDASE OMA1"/>
    <property type="match status" value="1"/>
</dbReference>
<sequence length="236" mass="25023">MRRILLLLAFILASCGPLPAPPAPGGPPLPDAGGPRPSPEQAVQSFAEVSRAVGPRAVEECRRRTSGVNCDFRIVVDSDPRAPANAYQSRDKQGRPVITFTAAMIADARNADELAFVMGHEAAHHIRGHLDRQAVNAAAGAAIFAELATLTGAGSVQTAQQLGAAVGARTFSKDFELEADELGTVITYRAGYDPLVGARFFTRIPDPGNRFLGSHPPNAERIDTVRRTARQLGIAP</sequence>
<evidence type="ECO:0000256" key="6">
    <source>
        <dbReference type="RuleBase" id="RU003983"/>
    </source>
</evidence>
<dbReference type="OrthoDB" id="7338723at2"/>
<reference evidence="10 11" key="1">
    <citation type="submission" date="2016-10" db="EMBL/GenBank/DDBJ databases">
        <authorList>
            <person name="de Groot N.N."/>
        </authorList>
    </citation>
    <scope>NUCLEOTIDE SEQUENCE [LARGE SCALE GENOMIC DNA]</scope>
    <source>
        <strain evidence="10 11">DSM 29340</strain>
    </source>
</reference>
<feature type="region of interest" description="Disordered" evidence="7">
    <location>
        <begin position="22"/>
        <end position="41"/>
    </location>
</feature>
<keyword evidence="8" id="KW-0732">Signal</keyword>
<proteinExistence type="inferred from homology"/>
<name>A0A1H6STL1_9RHOB</name>
<evidence type="ECO:0000256" key="8">
    <source>
        <dbReference type="SAM" id="SignalP"/>
    </source>
</evidence>
<keyword evidence="11" id="KW-1185">Reference proteome</keyword>
<evidence type="ECO:0000313" key="10">
    <source>
        <dbReference type="EMBL" id="SEI70216.1"/>
    </source>
</evidence>
<dbReference type="Gene3D" id="3.30.2010.10">
    <property type="entry name" value="Metalloproteases ('zincins'), catalytic domain"/>
    <property type="match status" value="1"/>
</dbReference>
<evidence type="ECO:0000256" key="3">
    <source>
        <dbReference type="ARBA" id="ARBA00022801"/>
    </source>
</evidence>
<dbReference type="GO" id="GO:0046872">
    <property type="term" value="F:metal ion binding"/>
    <property type="evidence" value="ECO:0007669"/>
    <property type="project" value="UniProtKB-KW"/>
</dbReference>
<evidence type="ECO:0000256" key="7">
    <source>
        <dbReference type="SAM" id="MobiDB-lite"/>
    </source>
</evidence>
<comment type="similarity">
    <text evidence="6">Belongs to the peptidase M48 family.</text>
</comment>
<dbReference type="InterPro" id="IPR001915">
    <property type="entry name" value="Peptidase_M48"/>
</dbReference>
<dbReference type="PROSITE" id="PS51257">
    <property type="entry name" value="PROKAR_LIPOPROTEIN"/>
    <property type="match status" value="1"/>
</dbReference>
<evidence type="ECO:0000256" key="4">
    <source>
        <dbReference type="ARBA" id="ARBA00022833"/>
    </source>
</evidence>
<dbReference type="InterPro" id="IPR051156">
    <property type="entry name" value="Mito/Outer_Membr_Metalloprot"/>
</dbReference>
<evidence type="ECO:0000256" key="5">
    <source>
        <dbReference type="ARBA" id="ARBA00023049"/>
    </source>
</evidence>
<dbReference type="AlphaFoldDB" id="A0A1H6STL1"/>
<dbReference type="Pfam" id="PF01435">
    <property type="entry name" value="Peptidase_M48"/>
    <property type="match status" value="1"/>
</dbReference>
<comment type="cofactor">
    <cofactor evidence="6">
        <name>Zn(2+)</name>
        <dbReference type="ChEBI" id="CHEBI:29105"/>
    </cofactor>
    <text evidence="6">Binds 1 zinc ion per subunit.</text>
</comment>
<keyword evidence="4 6" id="KW-0862">Zinc</keyword>